<reference evidence="1" key="1">
    <citation type="submission" date="2020-11" db="EMBL/GenBank/DDBJ databases">
        <authorList>
            <person name="Koelle M."/>
            <person name="Horta M.A.C."/>
            <person name="Nowrousian M."/>
            <person name="Ohm R.A."/>
            <person name="Benz P."/>
            <person name="Pilgard A."/>
        </authorList>
    </citation>
    <scope>NUCLEOTIDE SEQUENCE</scope>
    <source>
        <strain evidence="1">FPRL280</strain>
    </source>
</reference>
<protein>
    <submittedName>
        <fullName evidence="1">Uncharacterized protein</fullName>
    </submittedName>
</protein>
<name>A0A8H7NTU4_9APHY</name>
<dbReference type="EMBL" id="JADOXO010000507">
    <property type="protein sequence ID" value="KAF9803478.1"/>
    <property type="molecule type" value="Genomic_DNA"/>
</dbReference>
<organism evidence="1 2">
    <name type="scientific">Rhodonia placenta</name>
    <dbReference type="NCBI Taxonomy" id="104341"/>
    <lineage>
        <taxon>Eukaryota</taxon>
        <taxon>Fungi</taxon>
        <taxon>Dikarya</taxon>
        <taxon>Basidiomycota</taxon>
        <taxon>Agaricomycotina</taxon>
        <taxon>Agaricomycetes</taxon>
        <taxon>Polyporales</taxon>
        <taxon>Adustoporiaceae</taxon>
        <taxon>Rhodonia</taxon>
    </lineage>
</organism>
<proteinExistence type="predicted"/>
<gene>
    <name evidence="1" type="ORF">IEO21_09674</name>
</gene>
<dbReference type="AlphaFoldDB" id="A0A8H7NTU4"/>
<evidence type="ECO:0000313" key="1">
    <source>
        <dbReference type="EMBL" id="KAF9803478.1"/>
    </source>
</evidence>
<comment type="caution">
    <text evidence="1">The sequence shown here is derived from an EMBL/GenBank/DDBJ whole genome shotgun (WGS) entry which is preliminary data.</text>
</comment>
<reference evidence="1" key="2">
    <citation type="journal article" name="Front. Microbiol.">
        <title>Degradative Capacity of Two Strains of Rhodonia placenta: From Phenotype to Genotype.</title>
        <authorList>
            <person name="Kolle M."/>
            <person name="Horta M.A.C."/>
            <person name="Nowrousian M."/>
            <person name="Ohm R.A."/>
            <person name="Benz J.P."/>
            <person name="Pilgard A."/>
        </authorList>
    </citation>
    <scope>NUCLEOTIDE SEQUENCE</scope>
    <source>
        <strain evidence="1">FPRL280</strain>
    </source>
</reference>
<accession>A0A8H7NTU4</accession>
<dbReference type="Proteomes" id="UP000639403">
    <property type="component" value="Unassembled WGS sequence"/>
</dbReference>
<evidence type="ECO:0000313" key="2">
    <source>
        <dbReference type="Proteomes" id="UP000639403"/>
    </source>
</evidence>
<sequence length="80" mass="9107">MHHLGTQVAAQIPSLLYIGLESQGGRSRWTEHSYTWYSVLHSENADHPQLALLPPWQGDFVEDELLRTPRDQTKNLPGKS</sequence>